<accession>H0R0P9</accession>
<dbReference type="SUPFAM" id="SSF50475">
    <property type="entry name" value="FMN-binding split barrel"/>
    <property type="match status" value="1"/>
</dbReference>
<keyword evidence="2" id="KW-1185">Reference proteome</keyword>
<dbReference type="InterPro" id="IPR024747">
    <property type="entry name" value="Pyridox_Oxase-rel"/>
</dbReference>
<dbReference type="AlphaFoldDB" id="H0R0P9"/>
<reference evidence="1 2" key="1">
    <citation type="submission" date="2011-12" db="EMBL/GenBank/DDBJ databases">
        <title>Whole genome shotgun sequence of Gordonia effusa NBRC 100432.</title>
        <authorList>
            <person name="Yoshida I."/>
            <person name="Takarada H."/>
            <person name="Hosoyama A."/>
            <person name="Tsuchikane K."/>
            <person name="Katsumata H."/>
            <person name="Yamazaki S."/>
            <person name="Fujita N."/>
        </authorList>
    </citation>
    <scope>NUCLEOTIDE SEQUENCE [LARGE SCALE GENOMIC DNA]</scope>
    <source>
        <strain evidence="1 2">NBRC 100432</strain>
    </source>
</reference>
<dbReference type="Pfam" id="PF12900">
    <property type="entry name" value="Pyridox_ox_2"/>
    <property type="match status" value="1"/>
</dbReference>
<dbReference type="Gene3D" id="2.30.110.10">
    <property type="entry name" value="Electron Transport, Fmn-binding Protein, Chain A"/>
    <property type="match status" value="1"/>
</dbReference>
<name>H0R0P9_9ACTN</name>
<dbReference type="EMBL" id="BAEH01000060">
    <property type="protein sequence ID" value="GAB18650.1"/>
    <property type="molecule type" value="Genomic_DNA"/>
</dbReference>
<organism evidence="1 2">
    <name type="scientific">Gordonia effusa NBRC 100432</name>
    <dbReference type="NCBI Taxonomy" id="1077974"/>
    <lineage>
        <taxon>Bacteria</taxon>
        <taxon>Bacillati</taxon>
        <taxon>Actinomycetota</taxon>
        <taxon>Actinomycetes</taxon>
        <taxon>Mycobacteriales</taxon>
        <taxon>Gordoniaceae</taxon>
        <taxon>Gordonia</taxon>
    </lineage>
</organism>
<dbReference type="STRING" id="1077974.GOEFS_060_00430"/>
<sequence>MTGWEWPLSFAARDFRPYGRGPSVRSVGGVIKFRFLEDDMVDGNVVEAVTVEEAWTLLASRELGRVATSASGEPDIYPVNYFADAGRILFRTAAGTKLSEIAVNPRLAFEADSADDHGGWSVIAKGDARILVTTRDIAAADGLPLRSWVPTLKYDYVEIAVDEISARRFVFGPEPERYPM</sequence>
<proteinExistence type="predicted"/>
<comment type="caution">
    <text evidence="1">The sequence shown here is derived from an EMBL/GenBank/DDBJ whole genome shotgun (WGS) entry which is preliminary data.</text>
</comment>
<evidence type="ECO:0000313" key="2">
    <source>
        <dbReference type="Proteomes" id="UP000035034"/>
    </source>
</evidence>
<gene>
    <name evidence="1" type="ORF">GOEFS_060_00430</name>
</gene>
<protein>
    <recommendedName>
        <fullName evidence="3">Pyridoxamine 5'-phosphate oxidase putative domain-containing protein</fullName>
    </recommendedName>
</protein>
<dbReference type="eggNOG" id="COG3467">
    <property type="taxonomic scope" value="Bacteria"/>
</dbReference>
<evidence type="ECO:0000313" key="1">
    <source>
        <dbReference type="EMBL" id="GAB18650.1"/>
    </source>
</evidence>
<dbReference type="InterPro" id="IPR012349">
    <property type="entry name" value="Split_barrel_FMN-bd"/>
</dbReference>
<dbReference type="Proteomes" id="UP000035034">
    <property type="component" value="Unassembled WGS sequence"/>
</dbReference>
<evidence type="ECO:0008006" key="3">
    <source>
        <dbReference type="Google" id="ProtNLM"/>
    </source>
</evidence>